<proteinExistence type="predicted"/>
<sequence length="289" mass="32671">MKMFSFAEWLFAMLWLIPCGIVSADQGEDVLPSPSVGQARTVSDVFIPGERIVASRKRDRRAPVVVRIVRDHPLRNGFEYDIEYYGLEPGPHDLAKYLEFSDGSTQASIPSIPVHVSSELPSEHPLEMQGIVMHNASGFRLYIWLTRVLVVIWIIGLVAILSYRTKRDSHAASTTSHRTARDELQSKLEQVHNQELTIQDKVEIERLVYIVLCQRYVAGMDMSEAVLHLRHLPETRTLLLELEHWLHAPGNEAFDLDSMFVTLSSLTISKDHDESDGDYLTHAKAGGSE</sequence>
<keyword evidence="1" id="KW-0472">Membrane</keyword>
<keyword evidence="2" id="KW-0732">Signal</keyword>
<comment type="caution">
    <text evidence="3">The sequence shown here is derived from an EMBL/GenBank/DDBJ whole genome shotgun (WGS) entry which is preliminary data.</text>
</comment>
<evidence type="ECO:0000256" key="1">
    <source>
        <dbReference type="SAM" id="Phobius"/>
    </source>
</evidence>
<evidence type="ECO:0000313" key="3">
    <source>
        <dbReference type="EMBL" id="PQO37604.1"/>
    </source>
</evidence>
<dbReference type="Proteomes" id="UP000238322">
    <property type="component" value="Unassembled WGS sequence"/>
</dbReference>
<evidence type="ECO:0000313" key="4">
    <source>
        <dbReference type="Proteomes" id="UP000238322"/>
    </source>
</evidence>
<keyword evidence="1" id="KW-1133">Transmembrane helix</keyword>
<reference evidence="3 4" key="1">
    <citation type="submission" date="2018-02" db="EMBL/GenBank/DDBJ databases">
        <title>Comparative genomes isolates from brazilian mangrove.</title>
        <authorList>
            <person name="Araujo J.E."/>
            <person name="Taketani R.G."/>
            <person name="Silva M.C.P."/>
            <person name="Loureco M.V."/>
            <person name="Andreote F.D."/>
        </authorList>
    </citation>
    <scope>NUCLEOTIDE SEQUENCE [LARGE SCALE GENOMIC DNA]</scope>
    <source>
        <strain evidence="3 4">Hex-1 MGV</strain>
    </source>
</reference>
<dbReference type="AlphaFoldDB" id="A0A2S8G0D1"/>
<gene>
    <name evidence="3" type="ORF">C5Y83_06570</name>
</gene>
<dbReference type="EMBL" id="PUHY01000005">
    <property type="protein sequence ID" value="PQO37604.1"/>
    <property type="molecule type" value="Genomic_DNA"/>
</dbReference>
<keyword evidence="1" id="KW-0812">Transmembrane</keyword>
<feature type="signal peptide" evidence="2">
    <location>
        <begin position="1"/>
        <end position="24"/>
    </location>
</feature>
<organism evidence="3 4">
    <name type="scientific">Blastopirellula marina</name>
    <dbReference type="NCBI Taxonomy" id="124"/>
    <lineage>
        <taxon>Bacteria</taxon>
        <taxon>Pseudomonadati</taxon>
        <taxon>Planctomycetota</taxon>
        <taxon>Planctomycetia</taxon>
        <taxon>Pirellulales</taxon>
        <taxon>Pirellulaceae</taxon>
        <taxon>Blastopirellula</taxon>
    </lineage>
</organism>
<feature type="chain" id="PRO_5015771606" evidence="2">
    <location>
        <begin position="25"/>
        <end position="289"/>
    </location>
</feature>
<evidence type="ECO:0000256" key="2">
    <source>
        <dbReference type="SAM" id="SignalP"/>
    </source>
</evidence>
<accession>A0A2S8G0D1</accession>
<protein>
    <submittedName>
        <fullName evidence="3">Uncharacterized protein</fullName>
    </submittedName>
</protein>
<name>A0A2S8G0D1_9BACT</name>
<feature type="transmembrane region" description="Helical" evidence="1">
    <location>
        <begin position="141"/>
        <end position="163"/>
    </location>
</feature>